<keyword evidence="3" id="KW-1185">Reference proteome</keyword>
<feature type="transmembrane region" description="Helical" evidence="1">
    <location>
        <begin position="17"/>
        <end position="36"/>
    </location>
</feature>
<keyword evidence="1" id="KW-0472">Membrane</keyword>
<protein>
    <submittedName>
        <fullName evidence="2">Uncharacterized protein</fullName>
    </submittedName>
</protein>
<proteinExistence type="predicted"/>
<dbReference type="KEGG" id="fls:GLV81_05585"/>
<accession>A0A6I6G4Q4</accession>
<gene>
    <name evidence="2" type="ORF">GLV81_05585</name>
</gene>
<dbReference type="AlphaFoldDB" id="A0A6I6G4Q4"/>
<dbReference type="Proteomes" id="UP000426027">
    <property type="component" value="Chromosome"/>
</dbReference>
<evidence type="ECO:0000256" key="1">
    <source>
        <dbReference type="SAM" id="Phobius"/>
    </source>
</evidence>
<feature type="transmembrane region" description="Helical" evidence="1">
    <location>
        <begin position="48"/>
        <end position="68"/>
    </location>
</feature>
<evidence type="ECO:0000313" key="2">
    <source>
        <dbReference type="EMBL" id="QGW27636.1"/>
    </source>
</evidence>
<dbReference type="RefSeq" id="WP_157477588.1">
    <property type="nucleotide sequence ID" value="NZ_CP046566.1"/>
</dbReference>
<dbReference type="EMBL" id="CP046566">
    <property type="protein sequence ID" value="QGW27636.1"/>
    <property type="molecule type" value="Genomic_DNA"/>
</dbReference>
<feature type="transmembrane region" description="Helical" evidence="1">
    <location>
        <begin position="80"/>
        <end position="98"/>
    </location>
</feature>
<sequence length="101" mass="11621">MPALANPLCYERAAAKVLIILNTCFWLTVSFALWQYSGDFPQQLVSTVIVLGVLSVLANGYFWAQFWWKRKSRRTPNNPWFLAFIGLSSLAQLYLLIFTRS</sequence>
<evidence type="ECO:0000313" key="3">
    <source>
        <dbReference type="Proteomes" id="UP000426027"/>
    </source>
</evidence>
<reference evidence="2 3" key="1">
    <citation type="submission" date="2019-11" db="EMBL/GenBank/DDBJ databases">
        <authorList>
            <person name="Im W.T."/>
        </authorList>
    </citation>
    <scope>NUCLEOTIDE SEQUENCE [LARGE SCALE GENOMIC DNA]</scope>
    <source>
        <strain evidence="2 3">SB-02</strain>
    </source>
</reference>
<keyword evidence="1" id="KW-0812">Transmembrane</keyword>
<organism evidence="2 3">
    <name type="scientific">Phnomibacter ginsenosidimutans</name>
    <dbReference type="NCBI Taxonomy" id="2676868"/>
    <lineage>
        <taxon>Bacteria</taxon>
        <taxon>Pseudomonadati</taxon>
        <taxon>Bacteroidota</taxon>
        <taxon>Chitinophagia</taxon>
        <taxon>Chitinophagales</taxon>
        <taxon>Chitinophagaceae</taxon>
        <taxon>Phnomibacter</taxon>
    </lineage>
</organism>
<keyword evidence="1" id="KW-1133">Transmembrane helix</keyword>
<name>A0A6I6G4Q4_9BACT</name>